<dbReference type="InterPro" id="IPR006015">
    <property type="entry name" value="Universal_stress_UspA"/>
</dbReference>
<dbReference type="EMBL" id="FORF01000003">
    <property type="protein sequence ID" value="SFI51995.1"/>
    <property type="molecule type" value="Genomic_DNA"/>
</dbReference>
<evidence type="ECO:0000259" key="2">
    <source>
        <dbReference type="Pfam" id="PF00582"/>
    </source>
</evidence>
<dbReference type="PRINTS" id="PR01438">
    <property type="entry name" value="UNVRSLSTRESS"/>
</dbReference>
<name>A0A1I3IVV9_9HYPH</name>
<feature type="domain" description="UspA" evidence="2">
    <location>
        <begin position="157"/>
        <end position="267"/>
    </location>
</feature>
<gene>
    <name evidence="3" type="ORF">SAMN03080618_00674</name>
</gene>
<dbReference type="Gene3D" id="3.40.50.12370">
    <property type="match status" value="1"/>
</dbReference>
<dbReference type="OrthoDB" id="9804721at2"/>
<dbReference type="InterPro" id="IPR006016">
    <property type="entry name" value="UspA"/>
</dbReference>
<sequence length="277" mass="30019">MLKDILLALPAWPDTATPAAVEKAANIANFLDSHLNCIIAEPRVPMPISRRPYGPQLEKLLEERQSEARDSAIAQKTAFEETANRTGILSTARIIKVADGNQMSDTFVEQARLRDLTIMPFVADNDASRDMVQALVFESGRPVLVLPQDSQAGFRLDKVVIAWDGGRPAARAVGDALPLLQRAGDVRIVSIAHDKQMPDEASGAELAVSLARNGVKVTFEEIEKGKRSVGEALEEASAGADLVVMGAFGHSRIRDFFLGGATLHTLRKPLRPTLLSH</sequence>
<evidence type="ECO:0000313" key="4">
    <source>
        <dbReference type="Proteomes" id="UP000242763"/>
    </source>
</evidence>
<dbReference type="Pfam" id="PF00582">
    <property type="entry name" value="Usp"/>
    <property type="match status" value="1"/>
</dbReference>
<evidence type="ECO:0000313" key="3">
    <source>
        <dbReference type="EMBL" id="SFI51995.1"/>
    </source>
</evidence>
<dbReference type="RefSeq" id="WP_091518603.1">
    <property type="nucleotide sequence ID" value="NZ_FORF01000003.1"/>
</dbReference>
<dbReference type="STRING" id="1121003.SAMN03080618_00674"/>
<protein>
    <submittedName>
        <fullName evidence="3">Universal stress protein family protein</fullName>
    </submittedName>
</protein>
<accession>A0A1I3IVV9</accession>
<keyword evidence="4" id="KW-1185">Reference proteome</keyword>
<proteinExistence type="inferred from homology"/>
<organism evidence="3 4">
    <name type="scientific">Aquamicrobium aerolatum DSM 21857</name>
    <dbReference type="NCBI Taxonomy" id="1121003"/>
    <lineage>
        <taxon>Bacteria</taxon>
        <taxon>Pseudomonadati</taxon>
        <taxon>Pseudomonadota</taxon>
        <taxon>Alphaproteobacteria</taxon>
        <taxon>Hyphomicrobiales</taxon>
        <taxon>Phyllobacteriaceae</taxon>
        <taxon>Aerobium</taxon>
    </lineage>
</organism>
<dbReference type="Proteomes" id="UP000242763">
    <property type="component" value="Unassembled WGS sequence"/>
</dbReference>
<dbReference type="SUPFAM" id="SSF52402">
    <property type="entry name" value="Adenine nucleotide alpha hydrolases-like"/>
    <property type="match status" value="2"/>
</dbReference>
<comment type="similarity">
    <text evidence="1">Belongs to the universal stress protein A family.</text>
</comment>
<evidence type="ECO:0000256" key="1">
    <source>
        <dbReference type="ARBA" id="ARBA00008791"/>
    </source>
</evidence>
<dbReference type="CDD" id="cd00293">
    <property type="entry name" value="USP-like"/>
    <property type="match status" value="1"/>
</dbReference>
<reference evidence="4" key="1">
    <citation type="submission" date="2016-10" db="EMBL/GenBank/DDBJ databases">
        <authorList>
            <person name="Varghese N."/>
            <person name="Submissions S."/>
        </authorList>
    </citation>
    <scope>NUCLEOTIDE SEQUENCE [LARGE SCALE GENOMIC DNA]</scope>
    <source>
        <strain evidence="4">DSM 21857</strain>
    </source>
</reference>
<dbReference type="AlphaFoldDB" id="A0A1I3IVV9"/>